<accession>A0A6S6SHJ9</accession>
<dbReference type="AlphaFoldDB" id="A0A6S6SHJ9"/>
<gene>
    <name evidence="2" type="ORF">HELGO_WM35793</name>
</gene>
<organism evidence="2">
    <name type="scientific">uncultured Sulfurovum sp</name>
    <dbReference type="NCBI Taxonomy" id="269237"/>
    <lineage>
        <taxon>Bacteria</taxon>
        <taxon>Pseudomonadati</taxon>
        <taxon>Campylobacterota</taxon>
        <taxon>Epsilonproteobacteria</taxon>
        <taxon>Campylobacterales</taxon>
        <taxon>Sulfurovaceae</taxon>
        <taxon>Sulfurovum</taxon>
        <taxon>environmental samples</taxon>
    </lineage>
</organism>
<feature type="signal peptide" evidence="1">
    <location>
        <begin position="1"/>
        <end position="21"/>
    </location>
</feature>
<feature type="chain" id="PRO_5028205211" evidence="1">
    <location>
        <begin position="22"/>
        <end position="143"/>
    </location>
</feature>
<reference evidence="2" key="1">
    <citation type="submission" date="2020-01" db="EMBL/GenBank/DDBJ databases">
        <authorList>
            <person name="Meier V. D."/>
            <person name="Meier V D."/>
        </authorList>
    </citation>
    <scope>NUCLEOTIDE SEQUENCE</scope>
    <source>
        <strain evidence="2">HLG_WM_MAG_03</strain>
    </source>
</reference>
<evidence type="ECO:0000313" key="2">
    <source>
        <dbReference type="EMBL" id="CAA6804839.1"/>
    </source>
</evidence>
<dbReference type="EMBL" id="CACVAR010000127">
    <property type="protein sequence ID" value="CAA6804839.1"/>
    <property type="molecule type" value="Genomic_DNA"/>
</dbReference>
<keyword evidence="1" id="KW-0732">Signal</keyword>
<evidence type="ECO:0000256" key="1">
    <source>
        <dbReference type="SAM" id="SignalP"/>
    </source>
</evidence>
<proteinExistence type="predicted"/>
<name>A0A6S6SHJ9_9BACT</name>
<sequence length="143" mass="16107">MKRLLPLILLPILSYAGSAPAVIECSSGSGRTVLTFDDYDLQAQFSGGTLSIDNKKVKYSSEYGHIISDFRRGIYVLYYKNSKDKTALDFYAIPKTIKRIDSNPYETAYKFEAVIGPNSTDPRQKSKILNKTIWLSCTLKYSV</sequence>
<protein>
    <submittedName>
        <fullName evidence="2">Uncharacterized protein</fullName>
    </submittedName>
</protein>